<keyword evidence="5 7" id="KW-0067">ATP-binding</keyword>
<keyword evidence="4" id="KW-0547">Nucleotide-binding</keyword>
<dbReference type="PANTHER" id="PTHR43790:SF9">
    <property type="entry name" value="GALACTOFURANOSE TRANSPORTER ATP-BINDING PROTEIN YTFR"/>
    <property type="match status" value="1"/>
</dbReference>
<dbReference type="InterPro" id="IPR050107">
    <property type="entry name" value="ABC_carbohydrate_import_ATPase"/>
</dbReference>
<evidence type="ECO:0000313" key="8">
    <source>
        <dbReference type="Proteomes" id="UP000565205"/>
    </source>
</evidence>
<dbReference type="InterPro" id="IPR027417">
    <property type="entry name" value="P-loop_NTPase"/>
</dbReference>
<dbReference type="Pfam" id="PF00005">
    <property type="entry name" value="ABC_tran"/>
    <property type="match status" value="1"/>
</dbReference>
<dbReference type="Gene3D" id="3.40.50.300">
    <property type="entry name" value="P-loop containing nucleotide triphosphate hydrolases"/>
    <property type="match status" value="1"/>
</dbReference>
<evidence type="ECO:0000256" key="1">
    <source>
        <dbReference type="ARBA" id="ARBA00022448"/>
    </source>
</evidence>
<protein>
    <submittedName>
        <fullName evidence="7">ATP-binding cassette domain-containing protein</fullName>
    </submittedName>
</protein>
<organism evidence="7 8">
    <name type="scientific">Endobacter medicaginis</name>
    <dbReference type="NCBI Taxonomy" id="1181271"/>
    <lineage>
        <taxon>Bacteria</taxon>
        <taxon>Pseudomonadati</taxon>
        <taxon>Pseudomonadota</taxon>
        <taxon>Alphaproteobacteria</taxon>
        <taxon>Acetobacterales</taxon>
        <taxon>Acetobacteraceae</taxon>
        <taxon>Endobacter</taxon>
    </lineage>
</organism>
<dbReference type="GO" id="GO:0005524">
    <property type="term" value="F:ATP binding"/>
    <property type="evidence" value="ECO:0007669"/>
    <property type="project" value="UniProtKB-KW"/>
</dbReference>
<dbReference type="PANTHER" id="PTHR43790">
    <property type="entry name" value="CARBOHYDRATE TRANSPORT ATP-BINDING PROTEIN MG119-RELATED"/>
    <property type="match status" value="1"/>
</dbReference>
<keyword evidence="3" id="KW-0677">Repeat</keyword>
<evidence type="ECO:0000256" key="4">
    <source>
        <dbReference type="ARBA" id="ARBA00022741"/>
    </source>
</evidence>
<dbReference type="InterPro" id="IPR003439">
    <property type="entry name" value="ABC_transporter-like_ATP-bd"/>
</dbReference>
<comment type="caution">
    <text evidence="7">The sequence shown here is derived from an EMBL/GenBank/DDBJ whole genome shotgun (WGS) entry which is preliminary data.</text>
</comment>
<dbReference type="GO" id="GO:0016887">
    <property type="term" value="F:ATP hydrolysis activity"/>
    <property type="evidence" value="ECO:0007669"/>
    <property type="project" value="InterPro"/>
</dbReference>
<dbReference type="RefSeq" id="WP_176625331.1">
    <property type="nucleotide sequence ID" value="NZ_JABXXQ010000307.1"/>
</dbReference>
<name>A0A850NNP5_9PROT</name>
<gene>
    <name evidence="7" type="ORF">HUK83_12725</name>
</gene>
<dbReference type="EMBL" id="JABXXQ010000307">
    <property type="protein sequence ID" value="NVN31193.1"/>
    <property type="molecule type" value="Genomic_DNA"/>
</dbReference>
<evidence type="ECO:0000256" key="2">
    <source>
        <dbReference type="ARBA" id="ARBA00022597"/>
    </source>
</evidence>
<feature type="domain" description="ABC transporter" evidence="6">
    <location>
        <begin position="17"/>
        <end position="63"/>
    </location>
</feature>
<dbReference type="AlphaFoldDB" id="A0A850NNP5"/>
<evidence type="ECO:0000313" key="7">
    <source>
        <dbReference type="EMBL" id="NVN31193.1"/>
    </source>
</evidence>
<keyword evidence="2" id="KW-0762">Sugar transport</keyword>
<accession>A0A850NNP5</accession>
<keyword evidence="1" id="KW-0813">Transport</keyword>
<dbReference type="Proteomes" id="UP000565205">
    <property type="component" value="Unassembled WGS sequence"/>
</dbReference>
<sequence>MLELDGLTKRFPGVLALDGVSLSIAGGEMHALAGENGAGKSSLIRLLAGIHRPDAGTMRLGGAPY</sequence>
<evidence type="ECO:0000259" key="6">
    <source>
        <dbReference type="Pfam" id="PF00005"/>
    </source>
</evidence>
<proteinExistence type="predicted"/>
<evidence type="ECO:0000256" key="3">
    <source>
        <dbReference type="ARBA" id="ARBA00022737"/>
    </source>
</evidence>
<reference evidence="7 8" key="1">
    <citation type="submission" date="2020-06" db="EMBL/GenBank/DDBJ databases">
        <title>Description of novel acetic acid bacteria.</title>
        <authorList>
            <person name="Sombolestani A."/>
        </authorList>
    </citation>
    <scope>NUCLEOTIDE SEQUENCE [LARGE SCALE GENOMIC DNA]</scope>
    <source>
        <strain evidence="7 8">LMG 26838</strain>
    </source>
</reference>
<evidence type="ECO:0000256" key="5">
    <source>
        <dbReference type="ARBA" id="ARBA00022840"/>
    </source>
</evidence>
<feature type="non-terminal residue" evidence="7">
    <location>
        <position position="65"/>
    </location>
</feature>
<dbReference type="SUPFAM" id="SSF52540">
    <property type="entry name" value="P-loop containing nucleoside triphosphate hydrolases"/>
    <property type="match status" value="1"/>
</dbReference>